<gene>
    <name evidence="3" type="ORF">GCM10011430_14260</name>
</gene>
<dbReference type="GO" id="GO:0071949">
    <property type="term" value="F:FAD binding"/>
    <property type="evidence" value="ECO:0007669"/>
    <property type="project" value="InterPro"/>
</dbReference>
<dbReference type="Pfam" id="PF01494">
    <property type="entry name" value="FAD_binding_3"/>
    <property type="match status" value="1"/>
</dbReference>
<dbReference type="NCBIfam" id="NF004834">
    <property type="entry name" value="PRK06185.1-3"/>
    <property type="match status" value="1"/>
</dbReference>
<name>A0A8J3B082_9BURK</name>
<dbReference type="PANTHER" id="PTHR43476:SF5">
    <property type="entry name" value="FAD-DEPENDENT MONOOXYGENASE"/>
    <property type="match status" value="1"/>
</dbReference>
<dbReference type="PANTHER" id="PTHR43476">
    <property type="entry name" value="3-(3-HYDROXY-PHENYL)PROPIONATE/3-HYDROXYCINNAMIC ACID HYDROXYLASE"/>
    <property type="match status" value="1"/>
</dbReference>
<proteinExistence type="predicted"/>
<keyword evidence="3" id="KW-0503">Monooxygenase</keyword>
<feature type="domain" description="FAD-binding" evidence="2">
    <location>
        <begin position="8"/>
        <end position="324"/>
    </location>
</feature>
<reference evidence="3" key="1">
    <citation type="journal article" date="2014" name="Int. J. Syst. Evol. Microbiol.">
        <title>Complete genome sequence of Corynebacterium casei LMG S-19264T (=DSM 44701T), isolated from a smear-ripened cheese.</title>
        <authorList>
            <consortium name="US DOE Joint Genome Institute (JGI-PGF)"/>
            <person name="Walter F."/>
            <person name="Albersmeier A."/>
            <person name="Kalinowski J."/>
            <person name="Ruckert C."/>
        </authorList>
    </citation>
    <scope>NUCLEOTIDE SEQUENCE</scope>
    <source>
        <strain evidence="3">CCM 7664</strain>
    </source>
</reference>
<dbReference type="AlphaFoldDB" id="A0A8J3B082"/>
<dbReference type="RefSeq" id="WP_188420325.1">
    <property type="nucleotide sequence ID" value="NZ_BMDP01000002.1"/>
</dbReference>
<comment type="caution">
    <text evidence="3">The sequence shown here is derived from an EMBL/GenBank/DDBJ whole genome shotgun (WGS) entry which is preliminary data.</text>
</comment>
<evidence type="ECO:0000313" key="4">
    <source>
        <dbReference type="Proteomes" id="UP000627205"/>
    </source>
</evidence>
<evidence type="ECO:0000259" key="2">
    <source>
        <dbReference type="Pfam" id="PF01494"/>
    </source>
</evidence>
<dbReference type="Gene3D" id="3.50.50.60">
    <property type="entry name" value="FAD/NAD(P)-binding domain"/>
    <property type="match status" value="2"/>
</dbReference>
<reference evidence="3" key="2">
    <citation type="submission" date="2020-09" db="EMBL/GenBank/DDBJ databases">
        <authorList>
            <person name="Sun Q."/>
            <person name="Sedlacek I."/>
        </authorList>
    </citation>
    <scope>NUCLEOTIDE SEQUENCE</scope>
    <source>
        <strain evidence="3">CCM 7664</strain>
    </source>
</reference>
<evidence type="ECO:0000256" key="1">
    <source>
        <dbReference type="ARBA" id="ARBA00023002"/>
    </source>
</evidence>
<dbReference type="InterPro" id="IPR050631">
    <property type="entry name" value="PheA/TfdB_FAD_monoxygenase"/>
</dbReference>
<dbReference type="PRINTS" id="PR00420">
    <property type="entry name" value="RNGMNOXGNASE"/>
</dbReference>
<organism evidence="3 4">
    <name type="scientific">Oxalicibacterium solurbis</name>
    <dbReference type="NCBI Taxonomy" id="69280"/>
    <lineage>
        <taxon>Bacteria</taxon>
        <taxon>Pseudomonadati</taxon>
        <taxon>Pseudomonadota</taxon>
        <taxon>Betaproteobacteria</taxon>
        <taxon>Burkholderiales</taxon>
        <taxon>Oxalobacteraceae</taxon>
        <taxon>Oxalicibacterium</taxon>
    </lineage>
</organism>
<dbReference type="GO" id="GO:0004497">
    <property type="term" value="F:monooxygenase activity"/>
    <property type="evidence" value="ECO:0007669"/>
    <property type="project" value="UniProtKB-KW"/>
</dbReference>
<evidence type="ECO:0000313" key="3">
    <source>
        <dbReference type="EMBL" id="GGI54252.1"/>
    </source>
</evidence>
<dbReference type="SUPFAM" id="SSF51905">
    <property type="entry name" value="FAD/NAD(P)-binding domain"/>
    <property type="match status" value="1"/>
</dbReference>
<accession>A0A8J3B082</accession>
<dbReference type="InterPro" id="IPR002938">
    <property type="entry name" value="FAD-bd"/>
</dbReference>
<sequence length="411" mass="44715">MANTIVTRCCIAGGGPAGMMLGLLLARAGVDVVVLEKHGDFLRDFRGDTVHPSTLELMHELGLLPAFLQRPHDEAREIGVTLAGREWELADFSRLRTQCKFVALMPQWDFLDFVRDHAETFSGFHLMQNAEVTGLIEQDDCVTGVHVQTADGPLEVHADLVIGADGRHSTVRKAAGLAVRDLGAPIDVLWMRLPVAAGDTSTTGGRVGPGQFFVTLHRGSYWQCAYVIPKGGIDVLHAQGLPAFRNTLAQIAPMFADRVELLQSWDDIKLLSVSVDRLERWWKPGLLCIGDAAHAMSPIGGVGINLAIQDAVAAANILAAALAYPAYDRNALTPLLAQVQRRRLFPARVTQAAQVAIQNRVLTPLIGNGRKPIEAPWVLKLMQHWPILRALPAYAVGIGVRPEHIRSPRAG</sequence>
<dbReference type="EMBL" id="BMDP01000002">
    <property type="protein sequence ID" value="GGI54252.1"/>
    <property type="molecule type" value="Genomic_DNA"/>
</dbReference>
<dbReference type="Proteomes" id="UP000627205">
    <property type="component" value="Unassembled WGS sequence"/>
</dbReference>
<keyword evidence="1" id="KW-0560">Oxidoreductase</keyword>
<keyword evidence="4" id="KW-1185">Reference proteome</keyword>
<dbReference type="NCBIfam" id="NF004833">
    <property type="entry name" value="PRK06185.1-1"/>
    <property type="match status" value="1"/>
</dbReference>
<protein>
    <submittedName>
        <fullName evidence="3">Monooxygenase</fullName>
    </submittedName>
</protein>
<dbReference type="InterPro" id="IPR036188">
    <property type="entry name" value="FAD/NAD-bd_sf"/>
</dbReference>